<evidence type="ECO:0000313" key="5">
    <source>
        <dbReference type="EMBL" id="KAJ8962203.1"/>
    </source>
</evidence>
<dbReference type="PANTHER" id="PTHR21301">
    <property type="entry name" value="REVERSE TRANSCRIPTASE"/>
    <property type="match status" value="1"/>
</dbReference>
<proteinExistence type="predicted"/>
<dbReference type="InterPro" id="IPR009057">
    <property type="entry name" value="Homeodomain-like_sf"/>
</dbReference>
<dbReference type="AlphaFoldDB" id="A0AAV8ZFM9"/>
<comment type="caution">
    <text evidence="5">The sequence shown here is derived from an EMBL/GenBank/DDBJ whole genome shotgun (WGS) entry which is preliminary data.</text>
</comment>
<organism evidence="5 6">
    <name type="scientific">Aromia moschata</name>
    <dbReference type="NCBI Taxonomy" id="1265417"/>
    <lineage>
        <taxon>Eukaryota</taxon>
        <taxon>Metazoa</taxon>
        <taxon>Ecdysozoa</taxon>
        <taxon>Arthropoda</taxon>
        <taxon>Hexapoda</taxon>
        <taxon>Insecta</taxon>
        <taxon>Pterygota</taxon>
        <taxon>Neoptera</taxon>
        <taxon>Endopterygota</taxon>
        <taxon>Coleoptera</taxon>
        <taxon>Polyphaga</taxon>
        <taxon>Cucujiformia</taxon>
        <taxon>Chrysomeloidea</taxon>
        <taxon>Cerambycidae</taxon>
        <taxon>Cerambycinae</taxon>
        <taxon>Callichromatini</taxon>
        <taxon>Aromia</taxon>
    </lineage>
</organism>
<dbReference type="Pfam" id="PF05225">
    <property type="entry name" value="HTH_psq"/>
    <property type="match status" value="1"/>
</dbReference>
<evidence type="ECO:0000313" key="6">
    <source>
        <dbReference type="Proteomes" id="UP001162162"/>
    </source>
</evidence>
<feature type="compositionally biased region" description="Polar residues" evidence="2">
    <location>
        <begin position="496"/>
        <end position="511"/>
    </location>
</feature>
<feature type="domain" description="HTH psq-type" evidence="3">
    <location>
        <begin position="45"/>
        <end position="83"/>
    </location>
</feature>
<feature type="region of interest" description="Disordered" evidence="2">
    <location>
        <begin position="484"/>
        <end position="511"/>
    </location>
</feature>
<accession>A0AAV8ZFM9</accession>
<sequence length="511" mass="59291">MILVKLHKGQKGKKSIPRYSNLCIYSYNAPVTMSQRGKYGTWSKENLGHALAAFLSGDYGLNKCCHEFGIPKATLKRHIENKNKRVNDEVKIMERSTVFSQEIESELVQHILTFEELMFGMTITDIRKLPYEIAGTVQYEMITSDLINFAYDVISLCYDVIHKYGAPYSKNEKKPHHSTKKINGGSYPQWRTFGFRGNASNYFFLMEHPYNGEYFQQHEGTAMGKSLSSFIANLFMSKFETEVKDKFEYFPRVWFRYVDDIFAVFDTTTISLDNFVAKLNNRFPTIKFTYEVEHNEQLPFLDVFVIGNSENKLEFDVYRIETATLRYIPNDSHHPFQHKMSSLNFLIRRLLNFPLSKERFEHEKQLVKNIAKNNVYNSKNKLQTLLGNPKDKIDNNEKSGIYEISCKDCDQNTHPHLNGQQVYTPNPNRKNKDSDTPMWKKRLEKKIDEYRADAAVLSEFLAGNNSRRVMAKTQAIARKAQIDLNNADHWQPIEPQRSSATKGESEGCQAT</sequence>
<dbReference type="SUPFAM" id="SSF46689">
    <property type="entry name" value="Homeodomain-like"/>
    <property type="match status" value="1"/>
</dbReference>
<dbReference type="PANTHER" id="PTHR21301:SF10">
    <property type="entry name" value="REVERSE TRANSCRIPTASE DOMAIN-CONTAINING PROTEIN"/>
    <property type="match status" value="1"/>
</dbReference>
<reference evidence="5" key="1">
    <citation type="journal article" date="2023" name="Insect Mol. Biol.">
        <title>Genome sequencing provides insights into the evolution of gene families encoding plant cell wall-degrading enzymes in longhorned beetles.</title>
        <authorList>
            <person name="Shin N.R."/>
            <person name="Okamura Y."/>
            <person name="Kirsch R."/>
            <person name="Pauchet Y."/>
        </authorList>
    </citation>
    <scope>NUCLEOTIDE SEQUENCE</scope>
    <source>
        <strain evidence="5">AMC_N1</strain>
    </source>
</reference>
<feature type="compositionally biased region" description="Polar residues" evidence="2">
    <location>
        <begin position="416"/>
        <end position="428"/>
    </location>
</feature>
<evidence type="ECO:0000256" key="1">
    <source>
        <dbReference type="ARBA" id="ARBA00004123"/>
    </source>
</evidence>
<dbReference type="InterPro" id="IPR007889">
    <property type="entry name" value="HTH_Psq"/>
</dbReference>
<dbReference type="Pfam" id="PF26215">
    <property type="entry name" value="HTH_animal"/>
    <property type="match status" value="1"/>
</dbReference>
<gene>
    <name evidence="5" type="ORF">NQ318_018172</name>
</gene>
<feature type="region of interest" description="Disordered" evidence="2">
    <location>
        <begin position="416"/>
        <end position="437"/>
    </location>
</feature>
<evidence type="ECO:0000259" key="3">
    <source>
        <dbReference type="Pfam" id="PF05225"/>
    </source>
</evidence>
<dbReference type="GO" id="GO:0003677">
    <property type="term" value="F:DNA binding"/>
    <property type="evidence" value="ECO:0007669"/>
    <property type="project" value="InterPro"/>
</dbReference>
<dbReference type="Proteomes" id="UP001162162">
    <property type="component" value="Unassembled WGS sequence"/>
</dbReference>
<feature type="domain" description="Helix-turn-helix" evidence="4">
    <location>
        <begin position="326"/>
        <end position="379"/>
    </location>
</feature>
<protein>
    <recommendedName>
        <fullName evidence="7">Reverse transcriptase domain-containing protein</fullName>
    </recommendedName>
</protein>
<dbReference type="EMBL" id="JAPWTK010000003">
    <property type="protein sequence ID" value="KAJ8962203.1"/>
    <property type="molecule type" value="Genomic_DNA"/>
</dbReference>
<evidence type="ECO:0000259" key="4">
    <source>
        <dbReference type="Pfam" id="PF26215"/>
    </source>
</evidence>
<dbReference type="GO" id="GO:0005634">
    <property type="term" value="C:nucleus"/>
    <property type="evidence" value="ECO:0007669"/>
    <property type="project" value="UniProtKB-SubCell"/>
</dbReference>
<evidence type="ECO:0000256" key="2">
    <source>
        <dbReference type="SAM" id="MobiDB-lite"/>
    </source>
</evidence>
<evidence type="ECO:0008006" key="7">
    <source>
        <dbReference type="Google" id="ProtNLM"/>
    </source>
</evidence>
<comment type="subcellular location">
    <subcellularLocation>
        <location evidence="1">Nucleus</location>
    </subcellularLocation>
</comment>
<dbReference type="CDD" id="cd00304">
    <property type="entry name" value="RT_like"/>
    <property type="match status" value="1"/>
</dbReference>
<keyword evidence="6" id="KW-1185">Reference proteome</keyword>
<dbReference type="InterPro" id="IPR058912">
    <property type="entry name" value="HTH_animal"/>
</dbReference>
<name>A0AAV8ZFM9_9CUCU</name>